<dbReference type="AlphaFoldDB" id="A0A6C0IWK8"/>
<name>A0A6C0IWK8_9ZZZZ</name>
<reference evidence="1" key="1">
    <citation type="journal article" date="2020" name="Nature">
        <title>Giant virus diversity and host interactions through global metagenomics.</title>
        <authorList>
            <person name="Schulz F."/>
            <person name="Roux S."/>
            <person name="Paez-Espino D."/>
            <person name="Jungbluth S."/>
            <person name="Walsh D.A."/>
            <person name="Denef V.J."/>
            <person name="McMahon K.D."/>
            <person name="Konstantinidis K.T."/>
            <person name="Eloe-Fadrosh E.A."/>
            <person name="Kyrpides N.C."/>
            <person name="Woyke T."/>
        </authorList>
    </citation>
    <scope>NUCLEOTIDE SEQUENCE</scope>
    <source>
        <strain evidence="1">GVMAG-M-3300024301-20</strain>
    </source>
</reference>
<dbReference type="EMBL" id="MN740247">
    <property type="protein sequence ID" value="QHT95903.1"/>
    <property type="molecule type" value="Genomic_DNA"/>
</dbReference>
<evidence type="ECO:0000313" key="1">
    <source>
        <dbReference type="EMBL" id="QHT95903.1"/>
    </source>
</evidence>
<organism evidence="1">
    <name type="scientific">viral metagenome</name>
    <dbReference type="NCBI Taxonomy" id="1070528"/>
    <lineage>
        <taxon>unclassified sequences</taxon>
        <taxon>metagenomes</taxon>
        <taxon>organismal metagenomes</taxon>
    </lineage>
</organism>
<proteinExistence type="predicted"/>
<sequence>MENLIEKLDKMPDNKNPFNSWSLDEIKQLLDIYFIISKKETHIFKLIYSYHGCDSWEDIFRNYNIQYLNDKVDGVEIAINEVNQQIDRENQK</sequence>
<protein>
    <submittedName>
        <fullName evidence="1">Uncharacterized protein</fullName>
    </submittedName>
</protein>
<accession>A0A6C0IWK8</accession>